<dbReference type="AlphaFoldDB" id="A0A6J7QN30"/>
<dbReference type="SMART" id="SM00382">
    <property type="entry name" value="AAA"/>
    <property type="match status" value="1"/>
</dbReference>
<keyword evidence="3" id="KW-0067">ATP-binding</keyword>
<dbReference type="PROSITE" id="PS50893">
    <property type="entry name" value="ABC_TRANSPORTER_2"/>
    <property type="match status" value="1"/>
</dbReference>
<dbReference type="GO" id="GO:0005524">
    <property type="term" value="F:ATP binding"/>
    <property type="evidence" value="ECO:0007669"/>
    <property type="project" value="UniProtKB-KW"/>
</dbReference>
<sequence>MNPTPQPVGDVSPLELRGVSLGSRVSTRLHRTDLTLAPGSVTSIIGANGSGKSTLLRLMSADLQPTDGRVLMHGADASGLSATLLARHRSMLAQETSVAFPFLVHEVVGWGRFAWRRTPAAADDARIIDDAIESQGLTSLRDRRVTELSGGERTRVHLARVIAQRTPLLLLDEADADLDLVGRRQLDDTVAALALEGTTVVVVSHDINRVAPHTDRVIVMSRGGVHADGQPAQVLTEEILSKAFGTAVEVSDEAGRPIVRLPGAQPPGPMCG</sequence>
<organism evidence="6">
    <name type="scientific">freshwater metagenome</name>
    <dbReference type="NCBI Taxonomy" id="449393"/>
    <lineage>
        <taxon>unclassified sequences</taxon>
        <taxon>metagenomes</taxon>
        <taxon>ecological metagenomes</taxon>
    </lineage>
</organism>
<evidence type="ECO:0000256" key="1">
    <source>
        <dbReference type="ARBA" id="ARBA00022448"/>
    </source>
</evidence>
<evidence type="ECO:0000256" key="2">
    <source>
        <dbReference type="ARBA" id="ARBA00022741"/>
    </source>
</evidence>
<dbReference type="InterPro" id="IPR003439">
    <property type="entry name" value="ABC_transporter-like_ATP-bd"/>
</dbReference>
<dbReference type="GO" id="GO:0016887">
    <property type="term" value="F:ATP hydrolysis activity"/>
    <property type="evidence" value="ECO:0007669"/>
    <property type="project" value="InterPro"/>
</dbReference>
<protein>
    <submittedName>
        <fullName evidence="6">Unannotated protein</fullName>
    </submittedName>
</protein>
<dbReference type="SUPFAM" id="SSF52540">
    <property type="entry name" value="P-loop containing nucleoside triphosphate hydrolases"/>
    <property type="match status" value="1"/>
</dbReference>
<keyword evidence="4" id="KW-1278">Translocase</keyword>
<dbReference type="PANTHER" id="PTHR42794:SF1">
    <property type="entry name" value="HEMIN IMPORT ATP-BINDING PROTEIN HMUV"/>
    <property type="match status" value="1"/>
</dbReference>
<dbReference type="Pfam" id="PF00005">
    <property type="entry name" value="ABC_tran"/>
    <property type="match status" value="1"/>
</dbReference>
<dbReference type="EMBL" id="CAFBPD010000237">
    <property type="protein sequence ID" value="CAB5019200.1"/>
    <property type="molecule type" value="Genomic_DNA"/>
</dbReference>
<dbReference type="Gene3D" id="3.40.50.300">
    <property type="entry name" value="P-loop containing nucleotide triphosphate hydrolases"/>
    <property type="match status" value="1"/>
</dbReference>
<gene>
    <name evidence="6" type="ORF">UFOPK4061_01288</name>
</gene>
<dbReference type="CDD" id="cd03214">
    <property type="entry name" value="ABC_Iron-Siderophores_B12_Hemin"/>
    <property type="match status" value="1"/>
</dbReference>
<keyword evidence="1" id="KW-0813">Transport</keyword>
<dbReference type="InterPro" id="IPR003593">
    <property type="entry name" value="AAA+_ATPase"/>
</dbReference>
<proteinExistence type="predicted"/>
<evidence type="ECO:0000259" key="5">
    <source>
        <dbReference type="PROSITE" id="PS50893"/>
    </source>
</evidence>
<evidence type="ECO:0000313" key="6">
    <source>
        <dbReference type="EMBL" id="CAB5019200.1"/>
    </source>
</evidence>
<keyword evidence="2" id="KW-0547">Nucleotide-binding</keyword>
<accession>A0A6J7QN30</accession>
<feature type="domain" description="ABC transporter" evidence="5">
    <location>
        <begin position="14"/>
        <end position="247"/>
    </location>
</feature>
<evidence type="ECO:0000256" key="4">
    <source>
        <dbReference type="ARBA" id="ARBA00022967"/>
    </source>
</evidence>
<reference evidence="6" key="1">
    <citation type="submission" date="2020-05" db="EMBL/GenBank/DDBJ databases">
        <authorList>
            <person name="Chiriac C."/>
            <person name="Salcher M."/>
            <person name="Ghai R."/>
            <person name="Kavagutti S V."/>
        </authorList>
    </citation>
    <scope>NUCLEOTIDE SEQUENCE</scope>
</reference>
<dbReference type="PANTHER" id="PTHR42794">
    <property type="entry name" value="HEMIN IMPORT ATP-BINDING PROTEIN HMUV"/>
    <property type="match status" value="1"/>
</dbReference>
<evidence type="ECO:0000256" key="3">
    <source>
        <dbReference type="ARBA" id="ARBA00022840"/>
    </source>
</evidence>
<dbReference type="InterPro" id="IPR027417">
    <property type="entry name" value="P-loop_NTPase"/>
</dbReference>
<name>A0A6J7QN30_9ZZZZ</name>